<dbReference type="RefSeq" id="WP_109604406.1">
    <property type="nucleotide sequence ID" value="NZ_QGGI01000005.1"/>
</dbReference>
<evidence type="ECO:0000313" key="12">
    <source>
        <dbReference type="EMBL" id="PWJ95496.1"/>
    </source>
</evidence>
<feature type="domain" description="Pyruvate ferredoxin oxidoreductase beta subunit C-terminal" evidence="11">
    <location>
        <begin position="204"/>
        <end position="267"/>
    </location>
</feature>
<evidence type="ECO:0000256" key="4">
    <source>
        <dbReference type="ARBA" id="ARBA00022723"/>
    </source>
</evidence>
<reference evidence="12 13" key="1">
    <citation type="submission" date="2018-05" db="EMBL/GenBank/DDBJ databases">
        <title>Genomic Encyclopedia of Type Strains, Phase IV (KMG-IV): sequencing the most valuable type-strain genomes for metagenomic binning, comparative biology and taxonomic classification.</title>
        <authorList>
            <person name="Goeker M."/>
        </authorList>
    </citation>
    <scope>NUCLEOTIDE SEQUENCE [LARGE SCALE GENOMIC DNA]</scope>
    <source>
        <strain evidence="12 13">DSM 24906</strain>
    </source>
</reference>
<dbReference type="CDD" id="cd03375">
    <property type="entry name" value="TPP_OGFOR"/>
    <property type="match status" value="1"/>
</dbReference>
<dbReference type="Gene3D" id="3.40.50.970">
    <property type="match status" value="1"/>
</dbReference>
<dbReference type="Pfam" id="PF02775">
    <property type="entry name" value="TPP_enzyme_C"/>
    <property type="match status" value="1"/>
</dbReference>
<feature type="domain" description="Thiamine pyrophosphate enzyme TPP-binding" evidence="10">
    <location>
        <begin position="58"/>
        <end position="200"/>
    </location>
</feature>
<dbReference type="Pfam" id="PF12367">
    <property type="entry name" value="PFO_beta_C"/>
    <property type="match status" value="1"/>
</dbReference>
<keyword evidence="7" id="KW-0408">Iron</keyword>
<keyword evidence="6" id="KW-0560">Oxidoreductase</keyword>
<evidence type="ECO:0000256" key="2">
    <source>
        <dbReference type="ARBA" id="ARBA00001964"/>
    </source>
</evidence>
<dbReference type="EMBL" id="QGGI01000005">
    <property type="protein sequence ID" value="PWJ95496.1"/>
    <property type="molecule type" value="Genomic_DNA"/>
</dbReference>
<dbReference type="GO" id="GO:0051536">
    <property type="term" value="F:iron-sulfur cluster binding"/>
    <property type="evidence" value="ECO:0007669"/>
    <property type="project" value="UniProtKB-KW"/>
</dbReference>
<proteinExistence type="predicted"/>
<keyword evidence="13" id="KW-1185">Reference proteome</keyword>
<evidence type="ECO:0000256" key="8">
    <source>
        <dbReference type="ARBA" id="ARBA00023014"/>
    </source>
</evidence>
<dbReference type="GO" id="GO:0046872">
    <property type="term" value="F:metal ion binding"/>
    <property type="evidence" value="ECO:0007669"/>
    <property type="project" value="UniProtKB-KW"/>
</dbReference>
<dbReference type="PANTHER" id="PTHR48084:SF4">
    <property type="entry name" value="2-OXOGLUTARATE OXIDOREDUCTASE SUBUNIT KORB"/>
    <property type="match status" value="1"/>
</dbReference>
<dbReference type="InterPro" id="IPR051457">
    <property type="entry name" value="2-oxoacid:Fd_oxidoreductase"/>
</dbReference>
<dbReference type="InterPro" id="IPR029061">
    <property type="entry name" value="THDP-binding"/>
</dbReference>
<evidence type="ECO:0000256" key="6">
    <source>
        <dbReference type="ARBA" id="ARBA00023002"/>
    </source>
</evidence>
<evidence type="ECO:0000256" key="9">
    <source>
        <dbReference type="ARBA" id="ARBA00023052"/>
    </source>
</evidence>
<dbReference type="GO" id="GO:0045333">
    <property type="term" value="P:cellular respiration"/>
    <property type="evidence" value="ECO:0007669"/>
    <property type="project" value="UniProtKB-ARBA"/>
</dbReference>
<keyword evidence="8" id="KW-0411">Iron-sulfur</keyword>
<evidence type="ECO:0000256" key="1">
    <source>
        <dbReference type="ARBA" id="ARBA00001946"/>
    </source>
</evidence>
<organism evidence="12 13">
    <name type="scientific">Oceanotoga teriensis</name>
    <dbReference type="NCBI Taxonomy" id="515440"/>
    <lineage>
        <taxon>Bacteria</taxon>
        <taxon>Thermotogati</taxon>
        <taxon>Thermotogota</taxon>
        <taxon>Thermotogae</taxon>
        <taxon>Petrotogales</taxon>
        <taxon>Petrotogaceae</taxon>
        <taxon>Oceanotoga</taxon>
    </lineage>
</organism>
<keyword evidence="4" id="KW-0479">Metal-binding</keyword>
<keyword evidence="9" id="KW-0786">Thiamine pyrophosphate</keyword>
<evidence type="ECO:0000259" key="10">
    <source>
        <dbReference type="Pfam" id="PF02775"/>
    </source>
</evidence>
<comment type="cofactor">
    <cofactor evidence="3">
        <name>[4Fe-4S] cluster</name>
        <dbReference type="ChEBI" id="CHEBI:49883"/>
    </cofactor>
</comment>
<keyword evidence="5" id="KW-0460">Magnesium</keyword>
<evidence type="ECO:0000313" key="13">
    <source>
        <dbReference type="Proteomes" id="UP000245921"/>
    </source>
</evidence>
<dbReference type="NCBIfam" id="TIGR02177">
    <property type="entry name" value="PorB_KorB"/>
    <property type="match status" value="1"/>
</dbReference>
<dbReference type="SUPFAM" id="SSF52518">
    <property type="entry name" value="Thiamin diphosphate-binding fold (THDP-binding)"/>
    <property type="match status" value="1"/>
</dbReference>
<protein>
    <submittedName>
        <fullName evidence="12">2-oxoglutarate ferredoxin oxidoreductase subunit beta</fullName>
    </submittedName>
</protein>
<dbReference type="InterPro" id="IPR032686">
    <property type="entry name" value="PFO_beta_C"/>
</dbReference>
<dbReference type="Proteomes" id="UP000245921">
    <property type="component" value="Unassembled WGS sequence"/>
</dbReference>
<dbReference type="GO" id="GO:0030976">
    <property type="term" value="F:thiamine pyrophosphate binding"/>
    <property type="evidence" value="ECO:0007669"/>
    <property type="project" value="InterPro"/>
</dbReference>
<accession>A0AA45C7U6</accession>
<dbReference type="InterPro" id="IPR011896">
    <property type="entry name" value="OFOB"/>
</dbReference>
<sequence>MNETKTFSLDYEDNLDIAWCPGCGNFGILNLLKKTLEEIENLNPENFVLVSGIGQAAKIPHYFKTNFFNGLHGRALPAATAIKATRPDLTVIAESGEGDMYGEGGNHFIHTIRRNINITNIVHDNMIYGLTKGQASPTTQTGMTTPVQVNGVILKPFNPIAVAIATGATFVARGSVTDPKTTTEIIKEAIKHPGYALVDIYQPCVTFNKINTFKWFKDHTYKLDEKYDYTNKEEAIKLALKEDEFPLGIIYKNTERKPFDEQLSIYKNTKEPLYKRQRNLKRIEEFINSKK</sequence>
<dbReference type="AlphaFoldDB" id="A0AA45C7U6"/>
<dbReference type="GO" id="GO:0016625">
    <property type="term" value="F:oxidoreductase activity, acting on the aldehyde or oxo group of donors, iron-sulfur protein as acceptor"/>
    <property type="evidence" value="ECO:0007669"/>
    <property type="project" value="UniProtKB-ARBA"/>
</dbReference>
<evidence type="ECO:0000256" key="5">
    <source>
        <dbReference type="ARBA" id="ARBA00022842"/>
    </source>
</evidence>
<name>A0AA45C7U6_9BACT</name>
<comment type="cofactor">
    <cofactor evidence="2">
        <name>thiamine diphosphate</name>
        <dbReference type="ChEBI" id="CHEBI:58937"/>
    </cofactor>
</comment>
<comment type="cofactor">
    <cofactor evidence="1">
        <name>Mg(2+)</name>
        <dbReference type="ChEBI" id="CHEBI:18420"/>
    </cofactor>
</comment>
<gene>
    <name evidence="12" type="ORF">C7380_105126</name>
</gene>
<evidence type="ECO:0000256" key="7">
    <source>
        <dbReference type="ARBA" id="ARBA00023004"/>
    </source>
</evidence>
<evidence type="ECO:0000256" key="3">
    <source>
        <dbReference type="ARBA" id="ARBA00001966"/>
    </source>
</evidence>
<dbReference type="PANTHER" id="PTHR48084">
    <property type="entry name" value="2-OXOGLUTARATE OXIDOREDUCTASE SUBUNIT KORB-RELATED"/>
    <property type="match status" value="1"/>
</dbReference>
<comment type="caution">
    <text evidence="12">The sequence shown here is derived from an EMBL/GenBank/DDBJ whole genome shotgun (WGS) entry which is preliminary data.</text>
</comment>
<dbReference type="InterPro" id="IPR011766">
    <property type="entry name" value="TPP_enzyme_TPP-bd"/>
</dbReference>
<evidence type="ECO:0000259" key="11">
    <source>
        <dbReference type="Pfam" id="PF12367"/>
    </source>
</evidence>